<dbReference type="AlphaFoldDB" id="A0A3S9VY08"/>
<proteinExistence type="inferred from homology"/>
<dbReference type="InterPro" id="IPR013324">
    <property type="entry name" value="RNA_pol_sigma_r3/r4-like"/>
</dbReference>
<dbReference type="InterPro" id="IPR013325">
    <property type="entry name" value="RNA_pol_sigma_r2"/>
</dbReference>
<evidence type="ECO:0000256" key="3">
    <source>
        <dbReference type="ARBA" id="ARBA00023082"/>
    </source>
</evidence>
<dbReference type="PANTHER" id="PTHR43133:SF46">
    <property type="entry name" value="RNA POLYMERASE SIGMA-70 FACTOR ECF SUBFAMILY"/>
    <property type="match status" value="1"/>
</dbReference>
<keyword evidence="8" id="KW-1185">Reference proteome</keyword>
<dbReference type="NCBIfam" id="TIGR02985">
    <property type="entry name" value="Sig70_bacteroi1"/>
    <property type="match status" value="1"/>
</dbReference>
<dbReference type="InterPro" id="IPR014327">
    <property type="entry name" value="RNA_pol_sigma70_bacteroid"/>
</dbReference>
<accession>A0A3S9VY08</accession>
<dbReference type="Pfam" id="PF08281">
    <property type="entry name" value="Sigma70_r4_2"/>
    <property type="match status" value="1"/>
</dbReference>
<evidence type="ECO:0000256" key="1">
    <source>
        <dbReference type="ARBA" id="ARBA00010641"/>
    </source>
</evidence>
<reference evidence="7 8" key="1">
    <citation type="submission" date="2018-10" db="EMBL/GenBank/DDBJ databases">
        <title>Butyricimonas faecalis sp. nov., isolated from human faeces and emended description of the genus Butyricimonas.</title>
        <authorList>
            <person name="Le Roy T."/>
            <person name="Van der Smissen P."/>
            <person name="Paquot A."/>
            <person name="Delzenne N."/>
            <person name="Muccioli G."/>
            <person name="Collet J.-F."/>
            <person name="Cani P.D."/>
        </authorList>
    </citation>
    <scope>NUCLEOTIDE SEQUENCE [LARGE SCALE GENOMIC DNA]</scope>
    <source>
        <strain evidence="7 8">H184</strain>
    </source>
</reference>
<protein>
    <submittedName>
        <fullName evidence="7">RNA polymerase sigma-70 factor</fullName>
    </submittedName>
</protein>
<keyword evidence="3" id="KW-0731">Sigma factor</keyword>
<dbReference type="NCBIfam" id="TIGR02937">
    <property type="entry name" value="sigma70-ECF"/>
    <property type="match status" value="1"/>
</dbReference>
<name>A0A3S9VY08_9BACT</name>
<dbReference type="GO" id="GO:0003677">
    <property type="term" value="F:DNA binding"/>
    <property type="evidence" value="ECO:0007669"/>
    <property type="project" value="InterPro"/>
</dbReference>
<dbReference type="OrthoDB" id="759001at2"/>
<dbReference type="InterPro" id="IPR013249">
    <property type="entry name" value="RNA_pol_sigma70_r4_t2"/>
</dbReference>
<dbReference type="RefSeq" id="WP_106482043.1">
    <property type="nucleotide sequence ID" value="NZ_CP032819.1"/>
</dbReference>
<dbReference type="Gene3D" id="1.10.10.10">
    <property type="entry name" value="Winged helix-like DNA-binding domain superfamily/Winged helix DNA-binding domain"/>
    <property type="match status" value="1"/>
</dbReference>
<dbReference type="SUPFAM" id="SSF88659">
    <property type="entry name" value="Sigma3 and sigma4 domains of RNA polymerase sigma factors"/>
    <property type="match status" value="1"/>
</dbReference>
<comment type="similarity">
    <text evidence="1">Belongs to the sigma-70 factor family. ECF subfamily.</text>
</comment>
<dbReference type="Proteomes" id="UP000270673">
    <property type="component" value="Chromosome"/>
</dbReference>
<organism evidence="7 8">
    <name type="scientific">Butyricimonas faecalis</name>
    <dbReference type="NCBI Taxonomy" id="2093856"/>
    <lineage>
        <taxon>Bacteria</taxon>
        <taxon>Pseudomonadati</taxon>
        <taxon>Bacteroidota</taxon>
        <taxon>Bacteroidia</taxon>
        <taxon>Bacteroidales</taxon>
        <taxon>Odoribacteraceae</taxon>
        <taxon>Butyricimonas</taxon>
    </lineage>
</organism>
<evidence type="ECO:0000313" key="8">
    <source>
        <dbReference type="Proteomes" id="UP000270673"/>
    </source>
</evidence>
<evidence type="ECO:0000259" key="5">
    <source>
        <dbReference type="Pfam" id="PF04542"/>
    </source>
</evidence>
<feature type="domain" description="RNA polymerase sigma factor 70 region 4 type 2" evidence="6">
    <location>
        <begin position="118"/>
        <end position="170"/>
    </location>
</feature>
<dbReference type="Pfam" id="PF04542">
    <property type="entry name" value="Sigma70_r2"/>
    <property type="match status" value="1"/>
</dbReference>
<dbReference type="InterPro" id="IPR039425">
    <property type="entry name" value="RNA_pol_sigma-70-like"/>
</dbReference>
<dbReference type="Gene3D" id="1.10.1740.10">
    <property type="match status" value="1"/>
</dbReference>
<dbReference type="GO" id="GO:0006352">
    <property type="term" value="P:DNA-templated transcription initiation"/>
    <property type="evidence" value="ECO:0007669"/>
    <property type="project" value="InterPro"/>
</dbReference>
<dbReference type="SUPFAM" id="SSF88946">
    <property type="entry name" value="Sigma2 domain of RNA polymerase sigma factors"/>
    <property type="match status" value="1"/>
</dbReference>
<keyword evidence="2" id="KW-0805">Transcription regulation</keyword>
<sequence length="190" mass="22821">MANSNEILSLYKHDERAALQKLFDIYYEPLLLYCYRLIRDSESAEDIVQDCFVHIWRSRRLENFEGELDRFMFQAIKFRAINYVRDQYRRDRLADNISEENDELPTYFQEEEVGKEIELLHYTISCLPDECRKIFLMACLDDMKYREIAETLNISINTVKTQMKIALRFLREHLTRDTFSSILLFISTGK</sequence>
<keyword evidence="4" id="KW-0804">Transcription</keyword>
<evidence type="ECO:0000256" key="4">
    <source>
        <dbReference type="ARBA" id="ARBA00023163"/>
    </source>
</evidence>
<gene>
    <name evidence="7" type="ORF">D8S85_19005</name>
</gene>
<evidence type="ECO:0000256" key="2">
    <source>
        <dbReference type="ARBA" id="ARBA00023015"/>
    </source>
</evidence>
<dbReference type="InterPro" id="IPR036388">
    <property type="entry name" value="WH-like_DNA-bd_sf"/>
</dbReference>
<dbReference type="InterPro" id="IPR014284">
    <property type="entry name" value="RNA_pol_sigma-70_dom"/>
</dbReference>
<feature type="domain" description="RNA polymerase sigma-70 region 2" evidence="5">
    <location>
        <begin position="23"/>
        <end position="89"/>
    </location>
</feature>
<dbReference type="PANTHER" id="PTHR43133">
    <property type="entry name" value="RNA POLYMERASE ECF-TYPE SIGMA FACTO"/>
    <property type="match status" value="1"/>
</dbReference>
<dbReference type="GO" id="GO:0016987">
    <property type="term" value="F:sigma factor activity"/>
    <property type="evidence" value="ECO:0007669"/>
    <property type="project" value="UniProtKB-KW"/>
</dbReference>
<evidence type="ECO:0000259" key="6">
    <source>
        <dbReference type="Pfam" id="PF08281"/>
    </source>
</evidence>
<dbReference type="EMBL" id="CP032819">
    <property type="protein sequence ID" value="AZS31424.1"/>
    <property type="molecule type" value="Genomic_DNA"/>
</dbReference>
<dbReference type="InterPro" id="IPR007627">
    <property type="entry name" value="RNA_pol_sigma70_r2"/>
</dbReference>
<evidence type="ECO:0000313" key="7">
    <source>
        <dbReference type="EMBL" id="AZS31424.1"/>
    </source>
</evidence>
<dbReference type="KEGG" id="buy:D8S85_19005"/>